<evidence type="ECO:0000256" key="2">
    <source>
        <dbReference type="ARBA" id="ARBA00022692"/>
    </source>
</evidence>
<sequence>MGRLGVQEFVVLIAVLAGIAYLVNKNSSSSENSSTKSSSVAYLLWLLSCFGILGFHRFYLGKIGTGLLWFFTGGLLGFGAFFDLFTLGGQVDRYNTNVELKTIRATTLSNSQQINSTFPNPVQPIQEGVDTISATKSHQEKIELLQNLKDLLDKGILSQDEFNQQKAQVLG</sequence>
<feature type="domain" description="TM2" evidence="6">
    <location>
        <begin position="35"/>
        <end position="85"/>
    </location>
</feature>
<evidence type="ECO:0000313" key="9">
    <source>
        <dbReference type="Proteomes" id="UP000812031"/>
    </source>
</evidence>
<gene>
    <name evidence="8" type="ORF">KZH69_19760</name>
</gene>
<evidence type="ECO:0000256" key="4">
    <source>
        <dbReference type="ARBA" id="ARBA00023136"/>
    </source>
</evidence>
<name>A0ABS6Y274_9FLAO</name>
<evidence type="ECO:0000313" key="8">
    <source>
        <dbReference type="EMBL" id="MBW4362722.1"/>
    </source>
</evidence>
<proteinExistence type="predicted"/>
<keyword evidence="2 5" id="KW-0812">Transmembrane</keyword>
<dbReference type="InterPro" id="IPR050932">
    <property type="entry name" value="TM2D1-3-like"/>
</dbReference>
<dbReference type="InterPro" id="IPR018649">
    <property type="entry name" value="SHOCT"/>
</dbReference>
<evidence type="ECO:0000256" key="1">
    <source>
        <dbReference type="ARBA" id="ARBA00004141"/>
    </source>
</evidence>
<evidence type="ECO:0000256" key="5">
    <source>
        <dbReference type="SAM" id="Phobius"/>
    </source>
</evidence>
<comment type="caution">
    <text evidence="8">The sequence shown here is derived from an EMBL/GenBank/DDBJ whole genome shotgun (WGS) entry which is preliminary data.</text>
</comment>
<evidence type="ECO:0000259" key="7">
    <source>
        <dbReference type="Pfam" id="PF09851"/>
    </source>
</evidence>
<keyword evidence="3 5" id="KW-1133">Transmembrane helix</keyword>
<evidence type="ECO:0000259" key="6">
    <source>
        <dbReference type="Pfam" id="PF05154"/>
    </source>
</evidence>
<keyword evidence="4 5" id="KW-0472">Membrane</keyword>
<protein>
    <submittedName>
        <fullName evidence="8">NINE protein</fullName>
    </submittedName>
</protein>
<reference evidence="8 9" key="1">
    <citation type="submission" date="2021-07" db="EMBL/GenBank/DDBJ databases">
        <title>Flavobacterium sp. nov. isolated from sediment on the Taihu Lake.</title>
        <authorList>
            <person name="Qu J.-H."/>
        </authorList>
    </citation>
    <scope>NUCLEOTIDE SEQUENCE [LARGE SCALE GENOMIC DNA]</scope>
    <source>
        <strain evidence="8 9">NAS39</strain>
    </source>
</reference>
<feature type="transmembrane region" description="Helical" evidence="5">
    <location>
        <begin position="40"/>
        <end position="60"/>
    </location>
</feature>
<dbReference type="Pfam" id="PF05154">
    <property type="entry name" value="TM2"/>
    <property type="match status" value="1"/>
</dbReference>
<dbReference type="EMBL" id="JAHWYN010000034">
    <property type="protein sequence ID" value="MBW4362722.1"/>
    <property type="molecule type" value="Genomic_DNA"/>
</dbReference>
<keyword evidence="9" id="KW-1185">Reference proteome</keyword>
<feature type="transmembrane region" description="Helical" evidence="5">
    <location>
        <begin position="6"/>
        <end position="24"/>
    </location>
</feature>
<organism evidence="8 9">
    <name type="scientific">Flavobacterium taihuense</name>
    <dbReference type="NCBI Taxonomy" id="2857508"/>
    <lineage>
        <taxon>Bacteria</taxon>
        <taxon>Pseudomonadati</taxon>
        <taxon>Bacteroidota</taxon>
        <taxon>Flavobacteriia</taxon>
        <taxon>Flavobacteriales</taxon>
        <taxon>Flavobacteriaceae</taxon>
        <taxon>Flavobacterium</taxon>
    </lineage>
</organism>
<dbReference type="Pfam" id="PF09851">
    <property type="entry name" value="SHOCT"/>
    <property type="match status" value="1"/>
</dbReference>
<dbReference type="PANTHER" id="PTHR21016">
    <property type="entry name" value="BETA-AMYLOID BINDING PROTEIN-RELATED"/>
    <property type="match status" value="1"/>
</dbReference>
<dbReference type="RefSeq" id="WP_219319194.1">
    <property type="nucleotide sequence ID" value="NZ_JAHWYN010000034.1"/>
</dbReference>
<comment type="subcellular location">
    <subcellularLocation>
        <location evidence="1">Membrane</location>
        <topology evidence="1">Multi-pass membrane protein</topology>
    </subcellularLocation>
</comment>
<accession>A0ABS6Y274</accession>
<evidence type="ECO:0000256" key="3">
    <source>
        <dbReference type="ARBA" id="ARBA00022989"/>
    </source>
</evidence>
<dbReference type="Proteomes" id="UP000812031">
    <property type="component" value="Unassembled WGS sequence"/>
</dbReference>
<feature type="domain" description="SHOCT" evidence="7">
    <location>
        <begin position="145"/>
        <end position="170"/>
    </location>
</feature>
<dbReference type="InterPro" id="IPR007829">
    <property type="entry name" value="TM2"/>
</dbReference>
<feature type="transmembrane region" description="Helical" evidence="5">
    <location>
        <begin position="66"/>
        <end position="85"/>
    </location>
</feature>
<dbReference type="PANTHER" id="PTHR21016:SF25">
    <property type="entry name" value="TM2 DOMAIN-CONTAINING PROTEIN DDB_G0277895-RELATED"/>
    <property type="match status" value="1"/>
</dbReference>